<feature type="domain" description="Peptidase M20 dimerisation" evidence="4">
    <location>
        <begin position="197"/>
        <end position="356"/>
    </location>
</feature>
<evidence type="ECO:0000313" key="5">
    <source>
        <dbReference type="EMBL" id="PZR05547.1"/>
    </source>
</evidence>
<keyword evidence="1" id="KW-0645">Protease</keyword>
<dbReference type="PANTHER" id="PTHR43270:SF12">
    <property type="entry name" value="SUCCINYL-DIAMINOPIMELATE DESUCCINYLASE"/>
    <property type="match status" value="1"/>
</dbReference>
<dbReference type="GO" id="GO:0006508">
    <property type="term" value="P:proteolysis"/>
    <property type="evidence" value="ECO:0007669"/>
    <property type="project" value="UniProtKB-KW"/>
</dbReference>
<protein>
    <submittedName>
        <fullName evidence="5">Dipeptidase</fullName>
    </submittedName>
</protein>
<reference evidence="5 6" key="1">
    <citation type="submission" date="2017-08" db="EMBL/GenBank/DDBJ databases">
        <title>Infants hospitalized years apart are colonized by the same room-sourced microbial strains.</title>
        <authorList>
            <person name="Brooks B."/>
            <person name="Olm M.R."/>
            <person name="Firek B.A."/>
            <person name="Baker R."/>
            <person name="Thomas B.C."/>
            <person name="Morowitz M.J."/>
            <person name="Banfield J.F."/>
        </authorList>
    </citation>
    <scope>NUCLEOTIDE SEQUENCE [LARGE SCALE GENOMIC DNA]</scope>
    <source>
        <strain evidence="5">S2_003_000_R2_14</strain>
    </source>
</reference>
<evidence type="ECO:0000256" key="1">
    <source>
        <dbReference type="ARBA" id="ARBA00022670"/>
    </source>
</evidence>
<dbReference type="GO" id="GO:0046872">
    <property type="term" value="F:metal ion binding"/>
    <property type="evidence" value="ECO:0007669"/>
    <property type="project" value="UniProtKB-KW"/>
</dbReference>
<dbReference type="PANTHER" id="PTHR43270">
    <property type="entry name" value="BETA-ALA-HIS DIPEPTIDASE"/>
    <property type="match status" value="1"/>
</dbReference>
<dbReference type="InterPro" id="IPR051458">
    <property type="entry name" value="Cyt/Met_Dipeptidase"/>
</dbReference>
<comment type="caution">
    <text evidence="5">The sequence shown here is derived from an EMBL/GenBank/DDBJ whole genome shotgun (WGS) entry which is preliminary data.</text>
</comment>
<dbReference type="InterPro" id="IPR002933">
    <property type="entry name" value="Peptidase_M20"/>
</dbReference>
<dbReference type="SUPFAM" id="SSF55031">
    <property type="entry name" value="Bacterial exopeptidase dimerisation domain"/>
    <property type="match status" value="1"/>
</dbReference>
<evidence type="ECO:0000256" key="2">
    <source>
        <dbReference type="ARBA" id="ARBA00022723"/>
    </source>
</evidence>
<dbReference type="Pfam" id="PF07687">
    <property type="entry name" value="M20_dimer"/>
    <property type="match status" value="1"/>
</dbReference>
<keyword evidence="2" id="KW-0479">Metal-binding</keyword>
<dbReference type="GO" id="GO:0008233">
    <property type="term" value="F:peptidase activity"/>
    <property type="evidence" value="ECO:0007669"/>
    <property type="project" value="UniProtKB-KW"/>
</dbReference>
<dbReference type="AlphaFoldDB" id="A0A2W5SV51"/>
<evidence type="ECO:0000256" key="3">
    <source>
        <dbReference type="ARBA" id="ARBA00022801"/>
    </source>
</evidence>
<proteinExistence type="predicted"/>
<keyword evidence="3" id="KW-0378">Hydrolase</keyword>
<dbReference type="InterPro" id="IPR036264">
    <property type="entry name" value="Bact_exopeptidase_dim_dom"/>
</dbReference>
<sequence>MSLESALKHFSDKKNEYLEDLKTLVRIPSVSFDGFDPKFVRQSAEATAELLKKRGFDNVQLLEIEGAHPYVYGEILKAPGKPTLLLYAHHDVQPAGDADAWKSPPFEPTERDGRLYARGAADDKAGIVVHTSAVDAWLKSGTPLPLNVKVVIEGEEEIGSDHLTEFLQKHRTMLSADAIVLTDTTNFETGLPSITTALRGLVTVDVEVRALKQSLHSGMWGGPVPDPVMALNKMLASLTHADGTIAIPGVLEQVKPLTEAEKKSIQALPGDDDTFRKQAGLLEGVELMGGGRHPWETNWRQPSLTVNAIQASSRKDARNIVCESAWARVGIRIVPNLDPKKVQEALIDALKKATPWGLHCEVRADSAAGWWYTDPSGPAFTAAFTALEKGYGVKSVAIGCGGSIPFVEPFSKELGGVPALLIGVEDPYTNAHSENESLHLGDWEKSVKSAIHLYAELATALKK</sequence>
<evidence type="ECO:0000259" key="4">
    <source>
        <dbReference type="Pfam" id="PF07687"/>
    </source>
</evidence>
<dbReference type="NCBIfam" id="NF005914">
    <property type="entry name" value="PRK07907.1"/>
    <property type="match status" value="1"/>
</dbReference>
<dbReference type="SUPFAM" id="SSF53187">
    <property type="entry name" value="Zn-dependent exopeptidases"/>
    <property type="match status" value="1"/>
</dbReference>
<dbReference type="Pfam" id="PF01546">
    <property type="entry name" value="Peptidase_M20"/>
    <property type="match status" value="1"/>
</dbReference>
<dbReference type="Gene3D" id="3.40.630.10">
    <property type="entry name" value="Zn peptidases"/>
    <property type="match status" value="1"/>
</dbReference>
<organism evidence="5 6">
    <name type="scientific">Archangium gephyra</name>
    <dbReference type="NCBI Taxonomy" id="48"/>
    <lineage>
        <taxon>Bacteria</taxon>
        <taxon>Pseudomonadati</taxon>
        <taxon>Myxococcota</taxon>
        <taxon>Myxococcia</taxon>
        <taxon>Myxococcales</taxon>
        <taxon>Cystobacterineae</taxon>
        <taxon>Archangiaceae</taxon>
        <taxon>Archangium</taxon>
    </lineage>
</organism>
<accession>A0A2W5SV51</accession>
<dbReference type="Gene3D" id="3.30.70.360">
    <property type="match status" value="1"/>
</dbReference>
<dbReference type="InterPro" id="IPR011650">
    <property type="entry name" value="Peptidase_M20_dimer"/>
</dbReference>
<dbReference type="Proteomes" id="UP000249061">
    <property type="component" value="Unassembled WGS sequence"/>
</dbReference>
<name>A0A2W5SV51_9BACT</name>
<evidence type="ECO:0000313" key="6">
    <source>
        <dbReference type="Proteomes" id="UP000249061"/>
    </source>
</evidence>
<dbReference type="EMBL" id="QFQP01000044">
    <property type="protein sequence ID" value="PZR05547.1"/>
    <property type="molecule type" value="Genomic_DNA"/>
</dbReference>
<gene>
    <name evidence="5" type="ORF">DI536_32015</name>
</gene>